<name>R3WE75_9ENTE</name>
<dbReference type="RefSeq" id="WP_010767649.1">
    <property type="nucleotide sequence ID" value="NZ_ASWE01000002.1"/>
</dbReference>
<dbReference type="Proteomes" id="UP000013785">
    <property type="component" value="Unassembled WGS sequence"/>
</dbReference>
<dbReference type="PANTHER" id="PTHR33594:SF1">
    <property type="entry name" value="HD_PDEASE DOMAIN-CONTAINING PROTEIN"/>
    <property type="match status" value="1"/>
</dbReference>
<dbReference type="eggNOG" id="COG1418">
    <property type="taxonomic scope" value="Bacteria"/>
</dbReference>
<dbReference type="SMART" id="SM00471">
    <property type="entry name" value="HDc"/>
    <property type="match status" value="1"/>
</dbReference>
<dbReference type="Gene3D" id="1.20.58.1910">
    <property type="match status" value="1"/>
</dbReference>
<dbReference type="OrthoDB" id="9797344at2"/>
<dbReference type="STRING" id="154621.RV11_GL002542"/>
<reference evidence="2 3" key="1">
    <citation type="submission" date="2013-02" db="EMBL/GenBank/DDBJ databases">
        <title>The Genome Sequence of Enterococcus phoeniculicola BAA-412.</title>
        <authorList>
            <consortium name="The Broad Institute Genome Sequencing Platform"/>
            <consortium name="The Broad Institute Genome Sequencing Center for Infectious Disease"/>
            <person name="Earl A.M."/>
            <person name="Gilmore M.S."/>
            <person name="Lebreton F."/>
            <person name="Walker B."/>
            <person name="Young S.K."/>
            <person name="Zeng Q."/>
            <person name="Gargeya S."/>
            <person name="Fitzgerald M."/>
            <person name="Haas B."/>
            <person name="Abouelleil A."/>
            <person name="Alvarado L."/>
            <person name="Arachchi H.M."/>
            <person name="Berlin A.M."/>
            <person name="Chapman S.B."/>
            <person name="Dewar J."/>
            <person name="Goldberg J."/>
            <person name="Griggs A."/>
            <person name="Gujja S."/>
            <person name="Hansen M."/>
            <person name="Howarth C."/>
            <person name="Imamovic A."/>
            <person name="Larimer J."/>
            <person name="McCowan C."/>
            <person name="Murphy C."/>
            <person name="Neiman D."/>
            <person name="Pearson M."/>
            <person name="Priest M."/>
            <person name="Roberts A."/>
            <person name="Saif S."/>
            <person name="Shea T."/>
            <person name="Sisk P."/>
            <person name="Sykes S."/>
            <person name="Wortman J."/>
            <person name="Nusbaum C."/>
            <person name="Birren B."/>
        </authorList>
    </citation>
    <scope>NUCLEOTIDE SEQUENCE [LARGE SCALE GENOMIC DNA]</scope>
    <source>
        <strain evidence="2 3">ATCC BAA-412</strain>
    </source>
</reference>
<dbReference type="EMBL" id="AJAT01000011">
    <property type="protein sequence ID" value="EOL46171.1"/>
    <property type="molecule type" value="Genomic_DNA"/>
</dbReference>
<evidence type="ECO:0000313" key="2">
    <source>
        <dbReference type="EMBL" id="EOL46171.1"/>
    </source>
</evidence>
<dbReference type="InterPro" id="IPR006674">
    <property type="entry name" value="HD_domain"/>
</dbReference>
<keyword evidence="3" id="KW-1185">Reference proteome</keyword>
<dbReference type="InterPro" id="IPR003607">
    <property type="entry name" value="HD/PDEase_dom"/>
</dbReference>
<feature type="domain" description="HD/PDEase" evidence="1">
    <location>
        <begin position="20"/>
        <end position="137"/>
    </location>
</feature>
<dbReference type="Gene3D" id="1.10.472.50">
    <property type="entry name" value="HD-domain/PDEase-like"/>
    <property type="match status" value="1"/>
</dbReference>
<dbReference type="Pfam" id="PF01966">
    <property type="entry name" value="HD"/>
    <property type="match status" value="1"/>
</dbReference>
<dbReference type="AlphaFoldDB" id="R3WE75"/>
<protein>
    <submittedName>
        <fullName evidence="2">HD protein</fullName>
    </submittedName>
</protein>
<dbReference type="CDD" id="cd00077">
    <property type="entry name" value="HDc"/>
    <property type="match status" value="1"/>
</dbReference>
<sequence length="222" mass="25138">MENTLEQIKNYTYQLLKNDTTGHSMDHIERVVAICKQILPTEPQADSFVVLAAAYLHDTIDDKLVEDEAAAAKELHSFLLSLAIDPKTCQEIMYIIQHLSFSKEIVSGKGSLSISGKIVQDADRIDALGAIGILRTAYFGGGKGHPIYDPSIQPVDYTTKKDYRRGSTVINHFYEKLFLLPERMNTSFGKKEALRRKTFMEKFLEEFYLESAPLENPTRETN</sequence>
<evidence type="ECO:0000313" key="3">
    <source>
        <dbReference type="Proteomes" id="UP000013785"/>
    </source>
</evidence>
<organism evidence="2 3">
    <name type="scientific">Enterococcus phoeniculicola ATCC BAA-412</name>
    <dbReference type="NCBI Taxonomy" id="1158610"/>
    <lineage>
        <taxon>Bacteria</taxon>
        <taxon>Bacillati</taxon>
        <taxon>Bacillota</taxon>
        <taxon>Bacilli</taxon>
        <taxon>Lactobacillales</taxon>
        <taxon>Enterococcaceae</taxon>
        <taxon>Enterococcus</taxon>
    </lineage>
</organism>
<comment type="caution">
    <text evidence="2">The sequence shown here is derived from an EMBL/GenBank/DDBJ whole genome shotgun (WGS) entry which is preliminary data.</text>
</comment>
<dbReference type="PANTHER" id="PTHR33594">
    <property type="entry name" value="SUPERFAMILY HYDROLASE, PUTATIVE (AFU_ORTHOLOGUE AFUA_1G03035)-RELATED"/>
    <property type="match status" value="1"/>
</dbReference>
<dbReference type="PATRIC" id="fig|1158610.3.peg.958"/>
<dbReference type="SUPFAM" id="SSF109604">
    <property type="entry name" value="HD-domain/PDEase-like"/>
    <property type="match status" value="1"/>
</dbReference>
<gene>
    <name evidence="2" type="ORF">UC3_00977</name>
</gene>
<evidence type="ECO:0000259" key="1">
    <source>
        <dbReference type="SMART" id="SM00471"/>
    </source>
</evidence>
<accession>R3WE75</accession>
<dbReference type="HOGENOM" id="CLU_036524_2_2_9"/>
<proteinExistence type="predicted"/>